<evidence type="ECO:0000256" key="10">
    <source>
        <dbReference type="ARBA" id="ARBA00023136"/>
    </source>
</evidence>
<comment type="function">
    <text evidence="1">Required for the assembly of the mitochondrial respiratory chain complex IV (CIV), also known as cytochrome c oxidase. May participate in merging the COX1 and COX2 assembly lines.</text>
</comment>
<evidence type="ECO:0000256" key="3">
    <source>
        <dbReference type="ARBA" id="ARBA00008370"/>
    </source>
</evidence>
<evidence type="ECO:0000256" key="6">
    <source>
        <dbReference type="ARBA" id="ARBA00022692"/>
    </source>
</evidence>
<keyword evidence="7" id="KW-0999">Mitochondrion inner membrane</keyword>
<reference evidence="13" key="1">
    <citation type="submission" date="2022-07" db="EMBL/GenBank/DDBJ databases">
        <title>Phylogenomic reconstructions and comparative analyses of Kickxellomycotina fungi.</title>
        <authorList>
            <person name="Reynolds N.K."/>
            <person name="Stajich J.E."/>
            <person name="Barry K."/>
            <person name="Grigoriev I.V."/>
            <person name="Crous P."/>
            <person name="Smith M.E."/>
        </authorList>
    </citation>
    <scope>NUCLEOTIDE SEQUENCE</scope>
    <source>
        <strain evidence="13">NBRC 100468</strain>
    </source>
</reference>
<dbReference type="GO" id="GO:0005743">
    <property type="term" value="C:mitochondrial inner membrane"/>
    <property type="evidence" value="ECO:0007669"/>
    <property type="project" value="UniProtKB-SubCell"/>
</dbReference>
<feature type="transmembrane region" description="Helical" evidence="12">
    <location>
        <begin position="29"/>
        <end position="48"/>
    </location>
</feature>
<protein>
    <recommendedName>
        <fullName evidence="4">Cytochrome c oxidase assembly protein COX16, mitochondrial</fullName>
    </recommendedName>
    <alternativeName>
        <fullName evidence="5">Cytochrome c oxidase assembly protein cox16, mitochondrial</fullName>
    </alternativeName>
</protein>
<dbReference type="GO" id="GO:0033617">
    <property type="term" value="P:mitochondrial respiratory chain complex IV assembly"/>
    <property type="evidence" value="ECO:0007669"/>
    <property type="project" value="TreeGrafter"/>
</dbReference>
<evidence type="ECO:0000256" key="1">
    <source>
        <dbReference type="ARBA" id="ARBA00002490"/>
    </source>
</evidence>
<evidence type="ECO:0000256" key="4">
    <source>
        <dbReference type="ARBA" id="ARBA00015368"/>
    </source>
</evidence>
<evidence type="ECO:0000313" key="14">
    <source>
        <dbReference type="Proteomes" id="UP001150538"/>
    </source>
</evidence>
<dbReference type="OrthoDB" id="5516033at2759"/>
<evidence type="ECO:0000256" key="7">
    <source>
        <dbReference type="ARBA" id="ARBA00022792"/>
    </source>
</evidence>
<comment type="similarity">
    <text evidence="3">Belongs to the COX16 family.</text>
</comment>
<evidence type="ECO:0000256" key="8">
    <source>
        <dbReference type="ARBA" id="ARBA00022989"/>
    </source>
</evidence>
<dbReference type="AlphaFoldDB" id="A0A9W8A2Q2"/>
<keyword evidence="14" id="KW-1185">Reference proteome</keyword>
<feature type="region of interest" description="Disordered" evidence="11">
    <location>
        <begin position="98"/>
        <end position="127"/>
    </location>
</feature>
<evidence type="ECO:0000256" key="11">
    <source>
        <dbReference type="SAM" id="MobiDB-lite"/>
    </source>
</evidence>
<comment type="caution">
    <text evidence="13">The sequence shown here is derived from an EMBL/GenBank/DDBJ whole genome shotgun (WGS) entry which is preliminary data.</text>
</comment>
<proteinExistence type="inferred from homology"/>
<feature type="compositionally biased region" description="Polar residues" evidence="11">
    <location>
        <begin position="117"/>
        <end position="127"/>
    </location>
</feature>
<sequence length="127" mass="14962">MFNSHFRSKKFSQNAKIGGYQRLAQKYPFIFIGIPFFAAVIGGTYILVPMQETRYEIRDSRAKELKQDEQLKVKKARRKIDLQEEYWRLQESGDWGDWENKRVQRANPEDEPVFDRQPSSSTSPASK</sequence>
<dbReference type="PANTHER" id="PTHR17130:SF14">
    <property type="entry name" value="CYTOCHROME C OXIDASE ASSEMBLY PROTEIN COX16 HOMOLOG, MITOCHONDRIAL"/>
    <property type="match status" value="1"/>
</dbReference>
<gene>
    <name evidence="13" type="primary">COX16</name>
    <name evidence="13" type="ORF">H4219_002664</name>
</gene>
<keyword evidence="6 12" id="KW-0812">Transmembrane</keyword>
<keyword evidence="8 12" id="KW-1133">Transmembrane helix</keyword>
<evidence type="ECO:0000256" key="5">
    <source>
        <dbReference type="ARBA" id="ARBA00019222"/>
    </source>
</evidence>
<dbReference type="EMBL" id="JANBPU010000048">
    <property type="protein sequence ID" value="KAJ1918339.1"/>
    <property type="molecule type" value="Genomic_DNA"/>
</dbReference>
<evidence type="ECO:0000313" key="13">
    <source>
        <dbReference type="EMBL" id="KAJ1918339.1"/>
    </source>
</evidence>
<evidence type="ECO:0000256" key="12">
    <source>
        <dbReference type="SAM" id="Phobius"/>
    </source>
</evidence>
<organism evidence="13 14">
    <name type="scientific">Mycoemilia scoparia</name>
    <dbReference type="NCBI Taxonomy" id="417184"/>
    <lineage>
        <taxon>Eukaryota</taxon>
        <taxon>Fungi</taxon>
        <taxon>Fungi incertae sedis</taxon>
        <taxon>Zoopagomycota</taxon>
        <taxon>Kickxellomycotina</taxon>
        <taxon>Kickxellomycetes</taxon>
        <taxon>Kickxellales</taxon>
        <taxon>Kickxellaceae</taxon>
        <taxon>Mycoemilia</taxon>
    </lineage>
</organism>
<evidence type="ECO:0000256" key="2">
    <source>
        <dbReference type="ARBA" id="ARBA00004434"/>
    </source>
</evidence>
<accession>A0A9W8A2Q2</accession>
<dbReference type="Proteomes" id="UP001150538">
    <property type="component" value="Unassembled WGS sequence"/>
</dbReference>
<dbReference type="InterPro" id="IPR020164">
    <property type="entry name" value="Cyt_c_Oxase_assmbl_COX16"/>
</dbReference>
<keyword evidence="9" id="KW-0496">Mitochondrion</keyword>
<dbReference type="PANTHER" id="PTHR17130">
    <property type="entry name" value="MITOCHONDRIAL OUTER MEMBRANE PROTEIN 25"/>
    <property type="match status" value="1"/>
</dbReference>
<keyword evidence="10 12" id="KW-0472">Membrane</keyword>
<name>A0A9W8A2Q2_9FUNG</name>
<evidence type="ECO:0000256" key="9">
    <source>
        <dbReference type="ARBA" id="ARBA00023128"/>
    </source>
</evidence>
<dbReference type="Pfam" id="PF14138">
    <property type="entry name" value="COX16"/>
    <property type="match status" value="1"/>
</dbReference>
<comment type="subcellular location">
    <subcellularLocation>
        <location evidence="2">Mitochondrion inner membrane</location>
        <topology evidence="2">Single-pass membrane protein</topology>
    </subcellularLocation>
</comment>